<name>A0A4Y2P727_ARAVE</name>
<organism evidence="1 2">
    <name type="scientific">Araneus ventricosus</name>
    <name type="common">Orbweaver spider</name>
    <name type="synonym">Epeira ventricosa</name>
    <dbReference type="NCBI Taxonomy" id="182803"/>
    <lineage>
        <taxon>Eukaryota</taxon>
        <taxon>Metazoa</taxon>
        <taxon>Ecdysozoa</taxon>
        <taxon>Arthropoda</taxon>
        <taxon>Chelicerata</taxon>
        <taxon>Arachnida</taxon>
        <taxon>Araneae</taxon>
        <taxon>Araneomorphae</taxon>
        <taxon>Entelegynae</taxon>
        <taxon>Araneoidea</taxon>
        <taxon>Araneidae</taxon>
        <taxon>Araneus</taxon>
    </lineage>
</organism>
<evidence type="ECO:0000313" key="2">
    <source>
        <dbReference type="Proteomes" id="UP000499080"/>
    </source>
</evidence>
<protein>
    <submittedName>
        <fullName evidence="1">Uncharacterized protein</fullName>
    </submittedName>
</protein>
<sequence length="100" mass="11176">MSVMETAFRFSEILKVSFVAGHFEETKECQLQSIIDNCGKSVATLYKTVFGPVTDVERAVCDDVILPSKDNYYTSKRSARAARPGMFGSMGRIFTFNAFL</sequence>
<reference evidence="1 2" key="1">
    <citation type="journal article" date="2019" name="Sci. Rep.">
        <title>Orb-weaving spider Araneus ventricosus genome elucidates the spidroin gene catalogue.</title>
        <authorList>
            <person name="Kono N."/>
            <person name="Nakamura H."/>
            <person name="Ohtoshi R."/>
            <person name="Moran D.A.P."/>
            <person name="Shinohara A."/>
            <person name="Yoshida Y."/>
            <person name="Fujiwara M."/>
            <person name="Mori M."/>
            <person name="Tomita M."/>
            <person name="Arakawa K."/>
        </authorList>
    </citation>
    <scope>NUCLEOTIDE SEQUENCE [LARGE SCALE GENOMIC DNA]</scope>
</reference>
<proteinExistence type="predicted"/>
<dbReference type="EMBL" id="BGPR01131164">
    <property type="protein sequence ID" value="GBN46230.1"/>
    <property type="molecule type" value="Genomic_DNA"/>
</dbReference>
<evidence type="ECO:0000313" key="1">
    <source>
        <dbReference type="EMBL" id="GBN46230.1"/>
    </source>
</evidence>
<keyword evidence="2" id="KW-1185">Reference proteome</keyword>
<comment type="caution">
    <text evidence="1">The sequence shown here is derived from an EMBL/GenBank/DDBJ whole genome shotgun (WGS) entry which is preliminary data.</text>
</comment>
<accession>A0A4Y2P727</accession>
<dbReference type="Proteomes" id="UP000499080">
    <property type="component" value="Unassembled WGS sequence"/>
</dbReference>
<gene>
    <name evidence="1" type="ORF">AVEN_258277_1</name>
</gene>
<dbReference type="AlphaFoldDB" id="A0A4Y2P727"/>